<keyword evidence="4" id="KW-1185">Reference proteome</keyword>
<evidence type="ECO:0000313" key="3">
    <source>
        <dbReference type="EMBL" id="QBE48276.1"/>
    </source>
</evidence>
<keyword evidence="2" id="KW-0472">Membrane</keyword>
<accession>A0A4P6KD41</accession>
<dbReference type="PROSITE" id="PS51257">
    <property type="entry name" value="PROKAR_LIPOPROTEIN"/>
    <property type="match status" value="1"/>
</dbReference>
<evidence type="ECO:0000256" key="1">
    <source>
        <dbReference type="SAM" id="MobiDB-lite"/>
    </source>
</evidence>
<sequence length="236" mass="25780">MTRRSPLDPVSSSPTGNGPRLMLLVSIIVACLALLVVATIGLLMGPPTQEPAPIVGQREGAAESRDPSSQTRPAPELPKVPRTDDAELFARAAAEAIFVWETRAGFQPREYVEALLEAGDADSGAMNGLVQDLTAYLPTPEAWVELQKYETSQSLTIDRLWVPDRWQDVLDQAREGTILPGTVAYTVEGTRHRSGVWVGEVVTTEHPVSFTLFVTCAPTYESCRLERLTALDQPLR</sequence>
<reference evidence="3 4" key="1">
    <citation type="submission" date="2019-02" db="EMBL/GenBank/DDBJ databases">
        <authorList>
            <person name="Sun L."/>
            <person name="Pan D."/>
            <person name="Wu X."/>
        </authorList>
    </citation>
    <scope>NUCLEOTIDE SEQUENCE [LARGE SCALE GENOMIC DNA]</scope>
    <source>
        <strain evidence="3 4">JW-1</strain>
    </source>
</reference>
<name>A0A4P6KD41_9MICO</name>
<dbReference type="OrthoDB" id="3239891at2"/>
<keyword evidence="2" id="KW-0812">Transmembrane</keyword>
<feature type="region of interest" description="Disordered" evidence="1">
    <location>
        <begin position="51"/>
        <end position="82"/>
    </location>
</feature>
<dbReference type="Proteomes" id="UP000289260">
    <property type="component" value="Chromosome"/>
</dbReference>
<proteinExistence type="predicted"/>
<dbReference type="EMBL" id="CP035806">
    <property type="protein sequence ID" value="QBE48276.1"/>
    <property type="molecule type" value="Genomic_DNA"/>
</dbReference>
<feature type="transmembrane region" description="Helical" evidence="2">
    <location>
        <begin position="21"/>
        <end position="44"/>
    </location>
</feature>
<evidence type="ECO:0000256" key="2">
    <source>
        <dbReference type="SAM" id="Phobius"/>
    </source>
</evidence>
<dbReference type="AlphaFoldDB" id="A0A4P6KD41"/>
<protein>
    <submittedName>
        <fullName evidence="3">Uncharacterized protein</fullName>
    </submittedName>
</protein>
<evidence type="ECO:0000313" key="4">
    <source>
        <dbReference type="Proteomes" id="UP000289260"/>
    </source>
</evidence>
<gene>
    <name evidence="3" type="ORF">EVS81_05020</name>
</gene>
<organism evidence="3 4">
    <name type="scientific">Leucobacter triazinivorans</name>
    <dbReference type="NCBI Taxonomy" id="1784719"/>
    <lineage>
        <taxon>Bacteria</taxon>
        <taxon>Bacillati</taxon>
        <taxon>Actinomycetota</taxon>
        <taxon>Actinomycetes</taxon>
        <taxon>Micrococcales</taxon>
        <taxon>Microbacteriaceae</taxon>
        <taxon>Leucobacter</taxon>
    </lineage>
</organism>
<keyword evidence="2" id="KW-1133">Transmembrane helix</keyword>
<dbReference type="KEGG" id="ltr:EVS81_05020"/>